<feature type="region of interest" description="Disordered" evidence="1">
    <location>
        <begin position="724"/>
        <end position="851"/>
    </location>
</feature>
<evidence type="ECO:0008006" key="4">
    <source>
        <dbReference type="Google" id="ProtNLM"/>
    </source>
</evidence>
<feature type="compositionally biased region" description="Low complexity" evidence="1">
    <location>
        <begin position="1417"/>
        <end position="1439"/>
    </location>
</feature>
<dbReference type="RefSeq" id="XP_001702796.2">
    <property type="nucleotide sequence ID" value="XM_001702744.2"/>
</dbReference>
<feature type="region of interest" description="Disordered" evidence="1">
    <location>
        <begin position="1453"/>
        <end position="1476"/>
    </location>
</feature>
<sequence>MTTIGATGGVFVFASDGRLRSVTKGASCNANSQREGANQSPVSAHWICAPSSQSAEAAAPSAGDNQTADAQLTALEGANPPGRQQDQNHQLPVQDVGRHHVGGKAEAALCTAATSGPAPAPPLSPSGQDAWGCHVPAGAAVGSQPEISAGGGGAGAAAQGSGGRLLPAPAATLSPCQVPPQPHAGLQQQRHSQSSSSSLEHRDHPWQQALPQHHGQLLPGQHQHQQGAMGALEPVGCSGMHWNGSGSGSAHVPDAGHFTAAGGPAPGQQLALAPGSEAAAGQGAAAAPGSAHPPYPFPHVPPPYPYGRGGPLWGPGGYPYPHHHGYVRGGVAAATAGRPFPAGHLSSPYHHLQGQHPHTRSAWHHHPYGHSAYGHPHARLMAHQYHHHHQHQQQQQQQQQQQPSPDAGRGPAEEQQSRGGNGSGGAGSLGGVGGASNSGAAVGAGGGGRFTPAAGGTFRSWAAGQHPQQQQAAWSAGSGAQPSLQERGQGQGLGLGQAQDSAAAGLPLHQQHPGLHGAQQQQEHLHQQSSQRQHLGCGGPLRTAGGFQPQRLSYPWPPPAAARPDMPRPYPAHLHQPQLASGDEGRGVSTSSWGIGSGGSGGEGGAAVAGPAGAAAALAMSSGARRGSGGGGGGVWDGGMAASASPASYASGPVVAAPSAVAPPQVPPGEGGGMGVGATAPVPLPRELCVNEVTWPACVSAAAAHAGAGIFRRHSSFGSLGPLPAAGASTSPPYSSAGGGAGGQYHQPPAQQQQHPAVTPPPRASGGGWDLSSLPPPQPSGETYSSSSHGSHMRAASWCGSPPPAVAATAGAGPQGPTQPQLGLQVQHSHQPLPSAFSSGSAAPASAGFTAGAGGNSHNSATMASQHGLPAGAPGCATGPLAMEIQGGGAGDAAGLSRRMSSYSGLHASPCFRSSASGTPSEPQAPGSAPQQSAGAAAAAAPQPGAGCGYAHVSGLPAPRSDRILNETYSAGASAATGAGYSDCAVPFRAYSSSGLNLHALPPLLQSAMPAATGMAVTTAAPEEAASPFRFSNSPPQTFEDIKLRLAQQEAAAAAAAVDPALPVPPVQLVTPPAAPQPNPELQPSPSKRLKGPSEQGAAAASARKAAKVKKQEEAGAADAAAQGQQPKDAAAGGATKGSAGRTASRGGGGGGCRASALPAPVLVRVTSKRRTRNNNKNKFASGGSDGSHQPAAPPPPRRRRSSSGLAAGEDGLVPYREVYGTFHPGPYLRNKECIEHDGRMITRGHFERLGGTATAKWHVSIKVMPQNLALGKWLASHGLPVLTGKPRKPRSNEVGDSGGSGQPRRRSGRGRSADRGGDSDSDLDSEVEEEMLEELEGADGEEQDVGSEEEDEGTEEREEEGDDEQAEERRQRRRRVPIVRQRSSYGGSQAEEAVGTGATESSCPHPSEQGGGNRWAGLSLGLGSPGPAAPGSLQPPLQSLHAPAAEGALQPVAAPLPVGPPPLRIDGGGQGSGLRPVVTLPPPQQHGYPGGDSSGLHQRHYPACDFPGFTTPGQHQQQVGHGQYPFGQMADEDVYGRLYGEFRTTSLEESAVHLLLDGAGGVGMGGGGCGGGDDDSLLLLLPLLGGAAGNDAAAARGGVAAAAAAAADRASSTSPAPLQPCPSSKLNVPKHLPPSSCPTAAGSAPASSSSSGSSGLHIEMPATSAVANKAAAAGAPPPPRQAQQPEQAQQQLSDALMNSFFPY</sequence>
<dbReference type="EMBL" id="CM008971">
    <property type="protein sequence ID" value="PNW77009.1"/>
    <property type="molecule type" value="Genomic_DNA"/>
</dbReference>
<dbReference type="PaxDb" id="3055-EDP06575"/>
<dbReference type="GeneID" id="5728323"/>
<name>A0A2K3D8Z9_CHLRE</name>
<feature type="compositionally biased region" description="Low complexity" evidence="1">
    <location>
        <begin position="1115"/>
        <end position="1145"/>
    </location>
</feature>
<feature type="compositionally biased region" description="Low complexity" evidence="1">
    <location>
        <begin position="1682"/>
        <end position="1692"/>
    </location>
</feature>
<evidence type="ECO:0000313" key="3">
    <source>
        <dbReference type="Proteomes" id="UP000006906"/>
    </source>
</evidence>
<feature type="region of interest" description="Disordered" evidence="1">
    <location>
        <begin position="338"/>
        <end position="432"/>
    </location>
</feature>
<dbReference type="KEGG" id="cre:CHLRE_10g418600v5"/>
<feature type="region of interest" description="Disordered" evidence="1">
    <location>
        <begin position="1281"/>
        <end position="1439"/>
    </location>
</feature>
<feature type="compositionally biased region" description="Low complexity" evidence="1">
    <location>
        <begin position="924"/>
        <end position="941"/>
    </location>
</feature>
<dbReference type="Gramene" id="PNW77009">
    <property type="protein sequence ID" value="PNW77009"/>
    <property type="gene ID" value="CHLRE_10g418600v5"/>
</dbReference>
<feature type="compositionally biased region" description="Polar residues" evidence="1">
    <location>
        <begin position="913"/>
        <end position="922"/>
    </location>
</feature>
<feature type="region of interest" description="Disordered" evidence="1">
    <location>
        <begin position="1611"/>
        <end position="1704"/>
    </location>
</feature>
<feature type="region of interest" description="Disordered" evidence="1">
    <location>
        <begin position="913"/>
        <end position="941"/>
    </location>
</feature>
<feature type="compositionally biased region" description="Basic residues" evidence="1">
    <location>
        <begin position="376"/>
        <end position="391"/>
    </location>
</feature>
<feature type="compositionally biased region" description="Low complexity" evidence="1">
    <location>
        <begin position="806"/>
        <end position="827"/>
    </location>
</feature>
<dbReference type="OrthoDB" id="10685691at2759"/>
<feature type="compositionally biased region" description="Polar residues" evidence="1">
    <location>
        <begin position="1612"/>
        <end position="1627"/>
    </location>
</feature>
<feature type="region of interest" description="Disordered" evidence="1">
    <location>
        <begin position="455"/>
        <end position="607"/>
    </location>
</feature>
<dbReference type="InParanoid" id="A0A2K3D8Z9"/>
<reference evidence="2 3" key="1">
    <citation type="journal article" date="2007" name="Science">
        <title>The Chlamydomonas genome reveals the evolution of key animal and plant functions.</title>
        <authorList>
            <person name="Merchant S.S."/>
            <person name="Prochnik S.E."/>
            <person name="Vallon O."/>
            <person name="Harris E.H."/>
            <person name="Karpowicz S.J."/>
            <person name="Witman G.B."/>
            <person name="Terry A."/>
            <person name="Salamov A."/>
            <person name="Fritz-Laylin L.K."/>
            <person name="Marechal-Drouard L."/>
            <person name="Marshall W.F."/>
            <person name="Qu L.H."/>
            <person name="Nelson D.R."/>
            <person name="Sanderfoot A.A."/>
            <person name="Spalding M.H."/>
            <person name="Kapitonov V.V."/>
            <person name="Ren Q."/>
            <person name="Ferris P."/>
            <person name="Lindquist E."/>
            <person name="Shapiro H."/>
            <person name="Lucas S.M."/>
            <person name="Grimwood J."/>
            <person name="Schmutz J."/>
            <person name="Cardol P."/>
            <person name="Cerutti H."/>
            <person name="Chanfreau G."/>
            <person name="Chen C.L."/>
            <person name="Cognat V."/>
            <person name="Croft M.T."/>
            <person name="Dent R."/>
            <person name="Dutcher S."/>
            <person name="Fernandez E."/>
            <person name="Fukuzawa H."/>
            <person name="Gonzalez-Ballester D."/>
            <person name="Gonzalez-Halphen D."/>
            <person name="Hallmann A."/>
            <person name="Hanikenne M."/>
            <person name="Hippler M."/>
            <person name="Inwood W."/>
            <person name="Jabbari K."/>
            <person name="Kalanon M."/>
            <person name="Kuras R."/>
            <person name="Lefebvre P.A."/>
            <person name="Lemaire S.D."/>
            <person name="Lobanov A.V."/>
            <person name="Lohr M."/>
            <person name="Manuell A."/>
            <person name="Meier I."/>
            <person name="Mets L."/>
            <person name="Mittag M."/>
            <person name="Mittelmeier T."/>
            <person name="Moroney J.V."/>
            <person name="Moseley J."/>
            <person name="Napoli C."/>
            <person name="Nedelcu A.M."/>
            <person name="Niyogi K."/>
            <person name="Novoselov S.V."/>
            <person name="Paulsen I.T."/>
            <person name="Pazour G."/>
            <person name="Purton S."/>
            <person name="Ral J.P."/>
            <person name="Riano-Pachon D.M."/>
            <person name="Riekhof W."/>
            <person name="Rymarquis L."/>
            <person name="Schroda M."/>
            <person name="Stern D."/>
            <person name="Umen J."/>
            <person name="Willows R."/>
            <person name="Wilson N."/>
            <person name="Zimmer S.L."/>
            <person name="Allmer J."/>
            <person name="Balk J."/>
            <person name="Bisova K."/>
            <person name="Chen C.J."/>
            <person name="Elias M."/>
            <person name="Gendler K."/>
            <person name="Hauser C."/>
            <person name="Lamb M.R."/>
            <person name="Ledford H."/>
            <person name="Long J.C."/>
            <person name="Minagawa J."/>
            <person name="Page M.D."/>
            <person name="Pan J."/>
            <person name="Pootakham W."/>
            <person name="Roje S."/>
            <person name="Rose A."/>
            <person name="Stahlberg E."/>
            <person name="Terauchi A.M."/>
            <person name="Yang P."/>
            <person name="Ball S."/>
            <person name="Bowler C."/>
            <person name="Dieckmann C.L."/>
            <person name="Gladyshev V.N."/>
            <person name="Green P."/>
            <person name="Jorgensen R."/>
            <person name="Mayfield S."/>
            <person name="Mueller-Roeber B."/>
            <person name="Rajamani S."/>
            <person name="Sayre R.T."/>
            <person name="Brokstein P."/>
            <person name="Dubchak I."/>
            <person name="Goodstein D."/>
            <person name="Hornick L."/>
            <person name="Huang Y.W."/>
            <person name="Jhaveri J."/>
            <person name="Luo Y."/>
            <person name="Martinez D."/>
            <person name="Ngau W.C."/>
            <person name="Otillar B."/>
            <person name="Poliakov A."/>
            <person name="Porter A."/>
            <person name="Szajkowski L."/>
            <person name="Werner G."/>
            <person name="Zhou K."/>
            <person name="Grigoriev I.V."/>
            <person name="Rokhsar D.S."/>
            <person name="Grossman A.R."/>
        </authorList>
    </citation>
    <scope>NUCLEOTIDE SEQUENCE [LARGE SCALE GENOMIC DNA]</scope>
    <source>
        <strain evidence="3">CC-503</strain>
    </source>
</reference>
<feature type="compositionally biased region" description="Low complexity" evidence="1">
    <location>
        <begin position="187"/>
        <end position="198"/>
    </location>
</feature>
<keyword evidence="3" id="KW-1185">Reference proteome</keyword>
<feature type="compositionally biased region" description="Low complexity" evidence="1">
    <location>
        <begin position="260"/>
        <end position="290"/>
    </location>
</feature>
<feature type="compositionally biased region" description="Low complexity" evidence="1">
    <location>
        <begin position="744"/>
        <end position="757"/>
    </location>
</feature>
<evidence type="ECO:0000256" key="1">
    <source>
        <dbReference type="SAM" id="MobiDB-lite"/>
    </source>
</evidence>
<feature type="compositionally biased region" description="Low complexity" evidence="1">
    <location>
        <begin position="834"/>
        <end position="850"/>
    </location>
</feature>
<feature type="compositionally biased region" description="Pro residues" evidence="1">
    <location>
        <begin position="1073"/>
        <end position="1083"/>
    </location>
</feature>
<feature type="compositionally biased region" description="Low complexity" evidence="1">
    <location>
        <begin position="514"/>
        <end position="535"/>
    </location>
</feature>
<dbReference type="ExpressionAtlas" id="A0A2K3D8Z9">
    <property type="expression patterns" value="baseline"/>
</dbReference>
<feature type="compositionally biased region" description="Basic residues" evidence="1">
    <location>
        <begin position="1167"/>
        <end position="1176"/>
    </location>
</feature>
<feature type="region of interest" description="Disordered" evidence="1">
    <location>
        <begin position="1067"/>
        <end position="1210"/>
    </location>
</feature>
<feature type="compositionally biased region" description="Low complexity" evidence="1">
    <location>
        <begin position="455"/>
        <end position="481"/>
    </location>
</feature>
<accession>A0A2K3D8Z9</accession>
<feature type="compositionally biased region" description="Gly residues" evidence="1">
    <location>
        <begin position="419"/>
        <end position="432"/>
    </location>
</feature>
<evidence type="ECO:0000313" key="2">
    <source>
        <dbReference type="EMBL" id="PNW77009.1"/>
    </source>
</evidence>
<feature type="compositionally biased region" description="Basic residues" evidence="1">
    <location>
        <begin position="357"/>
        <end position="368"/>
    </location>
</feature>
<feature type="compositionally biased region" description="Low complexity" evidence="1">
    <location>
        <begin position="1638"/>
        <end position="1675"/>
    </location>
</feature>
<feature type="region of interest" description="Disordered" evidence="1">
    <location>
        <begin position="246"/>
        <end position="294"/>
    </location>
</feature>
<feature type="region of interest" description="Disordered" evidence="1">
    <location>
        <begin position="144"/>
        <end position="204"/>
    </location>
</feature>
<feature type="compositionally biased region" description="Gly residues" evidence="1">
    <location>
        <begin position="149"/>
        <end position="163"/>
    </location>
</feature>
<proteinExistence type="predicted"/>
<feature type="compositionally biased region" description="Acidic residues" evidence="1">
    <location>
        <begin position="1320"/>
        <end position="1367"/>
    </location>
</feature>
<protein>
    <recommendedName>
        <fullName evidence="4">RegA</fullName>
    </recommendedName>
</protein>
<feature type="compositionally biased region" description="Low complexity" evidence="1">
    <location>
        <begin position="496"/>
        <end position="506"/>
    </location>
</feature>
<gene>
    <name evidence="2" type="ORF">CHLRE_10g418600v5</name>
</gene>
<feature type="compositionally biased region" description="Low complexity" evidence="1">
    <location>
        <begin position="724"/>
        <end position="736"/>
    </location>
</feature>
<feature type="compositionally biased region" description="Gly residues" evidence="1">
    <location>
        <begin position="595"/>
        <end position="607"/>
    </location>
</feature>
<feature type="compositionally biased region" description="Low complexity" evidence="1">
    <location>
        <begin position="392"/>
        <end position="402"/>
    </location>
</feature>
<organism evidence="2 3">
    <name type="scientific">Chlamydomonas reinhardtii</name>
    <name type="common">Chlamydomonas smithii</name>
    <dbReference type="NCBI Taxonomy" id="3055"/>
    <lineage>
        <taxon>Eukaryota</taxon>
        <taxon>Viridiplantae</taxon>
        <taxon>Chlorophyta</taxon>
        <taxon>core chlorophytes</taxon>
        <taxon>Chlorophyceae</taxon>
        <taxon>CS clade</taxon>
        <taxon>Chlamydomonadales</taxon>
        <taxon>Chlamydomonadaceae</taxon>
        <taxon>Chlamydomonas</taxon>
    </lineage>
</organism>
<dbReference type="Proteomes" id="UP000006906">
    <property type="component" value="Chromosome 10"/>
</dbReference>